<dbReference type="PANTHER" id="PTHR32347:SF29">
    <property type="entry name" value="UPF0194 MEMBRANE PROTEIN YBHG"/>
    <property type="match status" value="1"/>
</dbReference>
<dbReference type="GO" id="GO:0042597">
    <property type="term" value="C:periplasmic space"/>
    <property type="evidence" value="ECO:0007669"/>
    <property type="project" value="UniProtKB-SubCell"/>
</dbReference>
<keyword evidence="4" id="KW-0574">Periplasm</keyword>
<sequence length="350" mass="38435">MPGTRSLRRAAAALLLTLLALAAYAFWRQEHAPATQGALTLYGNVDIREVQLAFDDQGRIRTLDAVEGQVVHDGETLGTLDDRRYRLAYKQARAQQRQAKAQLETLLAGTRREEIDRLKAEVAAARATLQLREATYRRIDRLTRSQASTPQDLDAARAGYRAAAAQLKSLQASLALALAGPRAETVQAARAGLQAADAAMALASRRLQDTRLVAPTDGIVRTRILEPGDMASPQQPVYTLALTRPLWVRAYVDEPDLGHLHSGERAWVESDSFPGERFEGWVGYISPTAEFTPKTVETAQLRTSLVYQVRIFVCNPHNRLRLGMPATVHLRPEAAPVGAQDTACKQAARS</sequence>
<evidence type="ECO:0000256" key="1">
    <source>
        <dbReference type="ARBA" id="ARBA00004418"/>
    </source>
</evidence>
<comment type="similarity">
    <text evidence="2">Belongs to the UPF0194 family.</text>
</comment>
<feature type="domain" description="YbhG-like alpha-helical hairpin" evidence="8">
    <location>
        <begin position="80"/>
        <end position="209"/>
    </location>
</feature>
<keyword evidence="11" id="KW-1185">Reference proteome</keyword>
<dbReference type="EMBL" id="JQSG02000001">
    <property type="protein sequence ID" value="OBS10517.1"/>
    <property type="molecule type" value="Genomic_DNA"/>
</dbReference>
<dbReference type="Gene3D" id="2.40.30.170">
    <property type="match status" value="1"/>
</dbReference>
<protein>
    <recommendedName>
        <fullName evidence="12">Hemolysin D</fullName>
    </recommendedName>
</protein>
<feature type="coiled-coil region" evidence="6">
    <location>
        <begin position="93"/>
        <end position="135"/>
    </location>
</feature>
<dbReference type="SUPFAM" id="SSF111369">
    <property type="entry name" value="HlyD-like secretion proteins"/>
    <property type="match status" value="3"/>
</dbReference>
<evidence type="ECO:0000256" key="4">
    <source>
        <dbReference type="ARBA" id="ARBA00022764"/>
    </source>
</evidence>
<dbReference type="Gene3D" id="1.10.287.470">
    <property type="entry name" value="Helix hairpin bin"/>
    <property type="match status" value="2"/>
</dbReference>
<evidence type="ECO:0008006" key="12">
    <source>
        <dbReference type="Google" id="ProtNLM"/>
    </source>
</evidence>
<evidence type="ECO:0000313" key="10">
    <source>
        <dbReference type="EMBL" id="OBS10517.1"/>
    </source>
</evidence>
<evidence type="ECO:0000259" key="9">
    <source>
        <dbReference type="Pfam" id="PF25954"/>
    </source>
</evidence>
<proteinExistence type="inferred from homology"/>
<dbReference type="InterPro" id="IPR058792">
    <property type="entry name" value="Beta-barrel_RND_2"/>
</dbReference>
<dbReference type="AlphaFoldDB" id="A0A1A6C7H9"/>
<accession>A0A1A6C7H9</accession>
<dbReference type="InterPro" id="IPR059052">
    <property type="entry name" value="HH_YbhG-like"/>
</dbReference>
<feature type="chain" id="PRO_5008509335" description="Hemolysin D" evidence="7">
    <location>
        <begin position="26"/>
        <end position="350"/>
    </location>
</feature>
<evidence type="ECO:0000256" key="2">
    <source>
        <dbReference type="ARBA" id="ARBA00010602"/>
    </source>
</evidence>
<evidence type="ECO:0000259" key="8">
    <source>
        <dbReference type="Pfam" id="PF25881"/>
    </source>
</evidence>
<feature type="domain" description="CusB-like beta-barrel" evidence="9">
    <location>
        <begin position="245"/>
        <end position="333"/>
    </location>
</feature>
<dbReference type="Pfam" id="PF25954">
    <property type="entry name" value="Beta-barrel_RND_2"/>
    <property type="match status" value="1"/>
</dbReference>
<dbReference type="Proteomes" id="UP000029273">
    <property type="component" value="Unassembled WGS sequence"/>
</dbReference>
<evidence type="ECO:0000256" key="7">
    <source>
        <dbReference type="SAM" id="SignalP"/>
    </source>
</evidence>
<evidence type="ECO:0000313" key="11">
    <source>
        <dbReference type="Proteomes" id="UP000029273"/>
    </source>
</evidence>
<dbReference type="Gene3D" id="2.40.50.100">
    <property type="match status" value="1"/>
</dbReference>
<evidence type="ECO:0000256" key="5">
    <source>
        <dbReference type="ARBA" id="ARBA00023054"/>
    </source>
</evidence>
<comment type="subcellular location">
    <subcellularLocation>
        <location evidence="1">Periplasm</location>
    </subcellularLocation>
</comment>
<evidence type="ECO:0000256" key="3">
    <source>
        <dbReference type="ARBA" id="ARBA00022729"/>
    </source>
</evidence>
<dbReference type="PANTHER" id="PTHR32347">
    <property type="entry name" value="EFFLUX SYSTEM COMPONENT YKNX-RELATED"/>
    <property type="match status" value="1"/>
</dbReference>
<gene>
    <name evidence="10" type="ORF">Thpro_020233</name>
</gene>
<dbReference type="InterPro" id="IPR050465">
    <property type="entry name" value="UPF0194_transport"/>
</dbReference>
<evidence type="ECO:0000256" key="6">
    <source>
        <dbReference type="SAM" id="Coils"/>
    </source>
</evidence>
<keyword evidence="5 6" id="KW-0175">Coiled coil</keyword>
<dbReference type="Pfam" id="PF25881">
    <property type="entry name" value="HH_YBHG"/>
    <property type="match status" value="1"/>
</dbReference>
<organism evidence="10 11">
    <name type="scientific">Acidihalobacter prosperus</name>
    <dbReference type="NCBI Taxonomy" id="160660"/>
    <lineage>
        <taxon>Bacteria</taxon>
        <taxon>Pseudomonadati</taxon>
        <taxon>Pseudomonadota</taxon>
        <taxon>Gammaproteobacteria</taxon>
        <taxon>Chromatiales</taxon>
        <taxon>Ectothiorhodospiraceae</taxon>
        <taxon>Acidihalobacter</taxon>
    </lineage>
</organism>
<keyword evidence="3 7" id="KW-0732">Signal</keyword>
<reference evidence="10 11" key="1">
    <citation type="journal article" date="2014" name="Genome Announc.">
        <title>Draft Genome Sequence of the Iron-Oxidizing, Acidophilic, and Halotolerant 'Thiobacillus prosperus' Type Strain DSM 5130.</title>
        <authorList>
            <person name="Ossandon F.J."/>
            <person name="Cardenas J.P."/>
            <person name="Corbett M."/>
            <person name="Quatrini R."/>
            <person name="Holmes D.S."/>
            <person name="Watkin E."/>
        </authorList>
    </citation>
    <scope>NUCLEOTIDE SEQUENCE [LARGE SCALE GENOMIC DNA]</scope>
    <source>
        <strain evidence="10 11">DSM 5130</strain>
    </source>
</reference>
<name>A0A1A6C7H9_9GAMM</name>
<feature type="signal peptide" evidence="7">
    <location>
        <begin position="1"/>
        <end position="25"/>
    </location>
</feature>
<dbReference type="OrthoDB" id="9813967at2"/>
<comment type="caution">
    <text evidence="10">The sequence shown here is derived from an EMBL/GenBank/DDBJ whole genome shotgun (WGS) entry which is preliminary data.</text>
</comment>
<dbReference type="RefSeq" id="WP_052064058.1">
    <property type="nucleotide sequence ID" value="NZ_JQSG02000001.1"/>
</dbReference>